<dbReference type="InterPro" id="IPR046347">
    <property type="entry name" value="bZIP_sf"/>
</dbReference>
<dbReference type="PANTHER" id="PTHR24411:SF55">
    <property type="entry name" value="SEGMENTATION PROTEIN CAP'N'COLLAR"/>
    <property type="match status" value="1"/>
</dbReference>
<feature type="coiled-coil region" evidence="6">
    <location>
        <begin position="204"/>
        <end position="239"/>
    </location>
</feature>
<dbReference type="GO" id="GO:0000981">
    <property type="term" value="F:DNA-binding transcription factor activity, RNA polymerase II-specific"/>
    <property type="evidence" value="ECO:0007669"/>
    <property type="project" value="TreeGrafter"/>
</dbReference>
<feature type="domain" description="BZIP" evidence="8">
    <location>
        <begin position="733"/>
        <end position="796"/>
    </location>
</feature>
<feature type="compositionally biased region" description="Low complexity" evidence="7">
    <location>
        <begin position="352"/>
        <end position="369"/>
    </location>
</feature>
<proteinExistence type="predicted"/>
<accession>A0A8B8DZN0</accession>
<feature type="region of interest" description="Disordered" evidence="7">
    <location>
        <begin position="553"/>
        <end position="672"/>
    </location>
</feature>
<feature type="compositionally biased region" description="Polar residues" evidence="7">
    <location>
        <begin position="373"/>
        <end position="395"/>
    </location>
</feature>
<dbReference type="SUPFAM" id="SSF57959">
    <property type="entry name" value="Leucine zipper domain"/>
    <property type="match status" value="1"/>
</dbReference>
<evidence type="ECO:0000256" key="6">
    <source>
        <dbReference type="SAM" id="Coils"/>
    </source>
</evidence>
<dbReference type="Gene3D" id="1.10.880.10">
    <property type="entry name" value="Transcription factor, Skn-1-like, DNA-binding domain"/>
    <property type="match status" value="1"/>
</dbReference>
<evidence type="ECO:0000256" key="3">
    <source>
        <dbReference type="ARBA" id="ARBA00023159"/>
    </source>
</evidence>
<dbReference type="Pfam" id="PF03131">
    <property type="entry name" value="bZIP_Maf"/>
    <property type="match status" value="1"/>
</dbReference>
<gene>
    <name evidence="10" type="primary">LOC111130344</name>
</gene>
<dbReference type="PANTHER" id="PTHR24411">
    <property type="entry name" value="NUCLEAR FACTOR ERYTHROID 2-RELATED FACTOR"/>
    <property type="match status" value="1"/>
</dbReference>
<feature type="compositionally biased region" description="Gly residues" evidence="7">
    <location>
        <begin position="593"/>
        <end position="606"/>
    </location>
</feature>
<dbReference type="InterPro" id="IPR004827">
    <property type="entry name" value="bZIP"/>
</dbReference>
<feature type="region of interest" description="Disordered" evidence="7">
    <location>
        <begin position="262"/>
        <end position="414"/>
    </location>
</feature>
<evidence type="ECO:0000313" key="10">
    <source>
        <dbReference type="RefSeq" id="XP_022333013.1"/>
    </source>
</evidence>
<reference evidence="9" key="1">
    <citation type="submission" date="2024-06" db="UniProtKB">
        <authorList>
            <consortium name="RefSeq"/>
        </authorList>
    </citation>
    <scope>NUCLEOTIDE SEQUENCE [LARGE SCALE GENOMIC DNA]</scope>
</reference>
<dbReference type="RefSeq" id="XP_022333013.1">
    <property type="nucleotide sequence ID" value="XM_022477305.1"/>
</dbReference>
<evidence type="ECO:0000259" key="8">
    <source>
        <dbReference type="PROSITE" id="PS50217"/>
    </source>
</evidence>
<keyword evidence="6" id="KW-0175">Coiled coil</keyword>
<keyword evidence="4" id="KW-0804">Transcription</keyword>
<feature type="compositionally biased region" description="Low complexity" evidence="7">
    <location>
        <begin position="278"/>
        <end position="297"/>
    </location>
</feature>
<feature type="compositionally biased region" description="Low complexity" evidence="7">
    <location>
        <begin position="306"/>
        <end position="317"/>
    </location>
</feature>
<evidence type="ECO:0000256" key="5">
    <source>
        <dbReference type="ARBA" id="ARBA00023242"/>
    </source>
</evidence>
<keyword evidence="9" id="KW-1185">Reference proteome</keyword>
<reference evidence="10" key="2">
    <citation type="submission" date="2025-08" db="UniProtKB">
        <authorList>
            <consortium name="RefSeq"/>
        </authorList>
    </citation>
    <scope>IDENTIFICATION</scope>
    <source>
        <tissue evidence="10">Whole sample</tissue>
    </source>
</reference>
<feature type="compositionally biased region" description="Acidic residues" evidence="7">
    <location>
        <begin position="147"/>
        <end position="158"/>
    </location>
</feature>
<dbReference type="GeneID" id="111130344"/>
<sequence length="855" mass="97146">MLLKQYFTDGLVQIAIVLSLLRIDLNSYLNTNYVNYPEVQELILGQTAVYTQTNFHRNRIESYYSGHEHLKNIENEASFILQDLRSLSRFARHQVRRQHGIATFLVGISNGGGHLLTNSQPQEPQPQPVNNDNETPTSSEQPSGPLQDDENTESQEQEEVVLCQVDTECPSAVDPSFEDLDLIDVLWRQDIDLGVGKEMFDVNLRRELEREREIELQKERQKQKERELLQAKLEEQRRRREQQWMAENYMRDGETGEWVPMSGRRAPSQPLASPPVVPQNMSPQVSSVPPPNVTNMNQQSNPHTMNQTSQYQNYQSYETGMPLMNNSLPNHLSGLENDYHIPTSNQSYQAQLSSPSHQPPSHLTSPLHHMSPDQSRLQNYGYNQTQQQSPSNYHSQEPMPQGQYPRPENRSFRGNNSLEETWMDLVNILELPSNESNTGLMNNMTGPGRMMTPQNHSNALIQNVTMPAPINNTINTNSFEPQTRSNFTSAPPSEGCSSPLEWNPNNMLFNNNTGPEQTSNLTTQVDDILSNIIDEGLDDLNITEMALEDGGLGSMQMLDDASSESGISMGGSSGGSPSQDHFSEGAMSPYDGMEGGARGGGGGDFGDGTPDFGKRPRKFSFNGGFNYNENGVESSQSNYSSSSNDTDYHYRPSSANHIRHNHSYPLQPGQEPREFKKYSISDKPKQKGPHCRDKKRLEELKVPLSMEQIVDSPVEEFNEILTRHKLSESQLQLIRDIRRRGKNKVAAQNCRKRKMDVIVTLEDEMTQLKESREKLMAERQMIDKQTRDMKDKYSALYREIFLSLRDEHGRPYDPAQFSLQQSSDGNVFLVPKNVTTEEQMELNKKIKEERDKDSH</sequence>
<keyword evidence="1" id="KW-0805">Transcription regulation</keyword>
<dbReference type="PROSITE" id="PS50217">
    <property type="entry name" value="BZIP"/>
    <property type="match status" value="1"/>
</dbReference>
<dbReference type="SUPFAM" id="SSF47454">
    <property type="entry name" value="A DNA-binding domain in eukaryotic transcription factors"/>
    <property type="match status" value="1"/>
</dbReference>
<feature type="region of interest" description="Disordered" evidence="7">
    <location>
        <begin position="113"/>
        <end position="158"/>
    </location>
</feature>
<feature type="compositionally biased region" description="Polar residues" evidence="7">
    <location>
        <begin position="623"/>
        <end position="633"/>
    </location>
</feature>
<feature type="compositionally biased region" description="Low complexity" evidence="7">
    <location>
        <begin position="634"/>
        <end position="644"/>
    </location>
</feature>
<evidence type="ECO:0000256" key="1">
    <source>
        <dbReference type="ARBA" id="ARBA00023015"/>
    </source>
</evidence>
<evidence type="ECO:0000256" key="7">
    <source>
        <dbReference type="SAM" id="MobiDB-lite"/>
    </source>
</evidence>
<dbReference type="InterPro" id="IPR004826">
    <property type="entry name" value="bZIP_Maf"/>
</dbReference>
<dbReference type="Proteomes" id="UP000694844">
    <property type="component" value="Chromosome 1"/>
</dbReference>
<keyword evidence="5" id="KW-0539">Nucleus</keyword>
<dbReference type="InterPro" id="IPR008917">
    <property type="entry name" value="TF_DNA-bd_sf"/>
</dbReference>
<dbReference type="CDD" id="cd14698">
    <property type="entry name" value="bZIP_CNC"/>
    <property type="match status" value="1"/>
</dbReference>
<feature type="compositionally biased region" description="Polar residues" evidence="7">
    <location>
        <begin position="129"/>
        <end position="144"/>
    </location>
</feature>
<feature type="coiled-coil region" evidence="6">
    <location>
        <begin position="758"/>
        <end position="788"/>
    </location>
</feature>
<keyword evidence="2" id="KW-0238">DNA-binding</keyword>
<dbReference type="InterPro" id="IPR047167">
    <property type="entry name" value="NFE2-like"/>
</dbReference>
<dbReference type="AlphaFoldDB" id="A0A8B8DZN0"/>
<dbReference type="SMART" id="SM00338">
    <property type="entry name" value="BRLZ"/>
    <property type="match status" value="1"/>
</dbReference>
<dbReference type="OrthoDB" id="7458135at2759"/>
<dbReference type="KEGG" id="cvn:111130344"/>
<evidence type="ECO:0000313" key="9">
    <source>
        <dbReference type="Proteomes" id="UP000694844"/>
    </source>
</evidence>
<feature type="compositionally biased region" description="Polar residues" evidence="7">
    <location>
        <begin position="342"/>
        <end position="351"/>
    </location>
</feature>
<dbReference type="GO" id="GO:0000978">
    <property type="term" value="F:RNA polymerase II cis-regulatory region sequence-specific DNA binding"/>
    <property type="evidence" value="ECO:0007669"/>
    <property type="project" value="InterPro"/>
</dbReference>
<organism evidence="9 10">
    <name type="scientific">Crassostrea virginica</name>
    <name type="common">Eastern oyster</name>
    <dbReference type="NCBI Taxonomy" id="6565"/>
    <lineage>
        <taxon>Eukaryota</taxon>
        <taxon>Metazoa</taxon>
        <taxon>Spiralia</taxon>
        <taxon>Lophotrochozoa</taxon>
        <taxon>Mollusca</taxon>
        <taxon>Bivalvia</taxon>
        <taxon>Autobranchia</taxon>
        <taxon>Pteriomorphia</taxon>
        <taxon>Ostreida</taxon>
        <taxon>Ostreoidea</taxon>
        <taxon>Ostreidae</taxon>
        <taxon>Crassostrea</taxon>
    </lineage>
</organism>
<protein>
    <submittedName>
        <fullName evidence="10">Nuclear factor erythroid 2-related factor 2-like isoform X1</fullName>
    </submittedName>
</protein>
<keyword evidence="3" id="KW-0010">Activator</keyword>
<evidence type="ECO:0000256" key="2">
    <source>
        <dbReference type="ARBA" id="ARBA00023125"/>
    </source>
</evidence>
<dbReference type="PROSITE" id="PS00036">
    <property type="entry name" value="BZIP_BASIC"/>
    <property type="match status" value="1"/>
</dbReference>
<name>A0A8B8DZN0_CRAVI</name>
<dbReference type="GO" id="GO:0005634">
    <property type="term" value="C:nucleus"/>
    <property type="evidence" value="ECO:0007669"/>
    <property type="project" value="TreeGrafter"/>
</dbReference>
<evidence type="ECO:0000256" key="4">
    <source>
        <dbReference type="ARBA" id="ARBA00023163"/>
    </source>
</evidence>